<dbReference type="GO" id="GO:0016020">
    <property type="term" value="C:membrane"/>
    <property type="evidence" value="ECO:0007669"/>
    <property type="project" value="UniProtKB-SubCell"/>
</dbReference>
<evidence type="ECO:0000256" key="2">
    <source>
        <dbReference type="ARBA" id="ARBA00008200"/>
    </source>
</evidence>
<dbReference type="GO" id="GO:0003954">
    <property type="term" value="F:NADH dehydrogenase activity"/>
    <property type="evidence" value="ECO:0007669"/>
    <property type="project" value="TreeGrafter"/>
</dbReference>
<evidence type="ECO:0000313" key="10">
    <source>
        <dbReference type="EMBL" id="GFQ06031.1"/>
    </source>
</evidence>
<keyword evidence="10" id="KW-0830">Ubiquinone</keyword>
<keyword evidence="4 9" id="KW-0812">Transmembrane</keyword>
<dbReference type="GO" id="GO:0042773">
    <property type="term" value="P:ATP synthesis coupled electron transport"/>
    <property type="evidence" value="ECO:0007669"/>
    <property type="project" value="InterPro"/>
</dbReference>
<evidence type="ECO:0000256" key="4">
    <source>
        <dbReference type="ARBA" id="ARBA00022692"/>
    </source>
</evidence>
<accession>A0A830D1K6</accession>
<evidence type="ECO:0000256" key="3">
    <source>
        <dbReference type="ARBA" id="ARBA00022448"/>
    </source>
</evidence>
<evidence type="ECO:0000256" key="5">
    <source>
        <dbReference type="ARBA" id="ARBA00022967"/>
    </source>
</evidence>
<feature type="transmembrane region" description="Helical" evidence="9">
    <location>
        <begin position="17"/>
        <end position="35"/>
    </location>
</feature>
<dbReference type="GO" id="GO:0008137">
    <property type="term" value="F:NADH dehydrogenase (ubiquinone) activity"/>
    <property type="evidence" value="ECO:0007669"/>
    <property type="project" value="InterPro"/>
</dbReference>
<evidence type="ECO:0000256" key="1">
    <source>
        <dbReference type="ARBA" id="ARBA00004141"/>
    </source>
</evidence>
<proteinExistence type="inferred from homology"/>
<protein>
    <submittedName>
        <fullName evidence="10">NADH-ubiquinone oxidoreductase chain 5</fullName>
    </submittedName>
</protein>
<comment type="caution">
    <text evidence="10">The sequence shown here is derived from an EMBL/GenBank/DDBJ whole genome shotgun (WGS) entry which is preliminary data.</text>
</comment>
<keyword evidence="6 9" id="KW-1133">Transmembrane helix</keyword>
<evidence type="ECO:0000256" key="9">
    <source>
        <dbReference type="SAM" id="Phobius"/>
    </source>
</evidence>
<name>A0A830D1K6_9LAMI</name>
<keyword evidence="7" id="KW-0520">NAD</keyword>
<evidence type="ECO:0000256" key="6">
    <source>
        <dbReference type="ARBA" id="ARBA00022989"/>
    </source>
</evidence>
<dbReference type="Proteomes" id="UP000653305">
    <property type="component" value="Unassembled WGS sequence"/>
</dbReference>
<dbReference type="AlphaFoldDB" id="A0A830D1K6"/>
<dbReference type="PANTHER" id="PTHR42829">
    <property type="entry name" value="NADH-UBIQUINONE OXIDOREDUCTASE CHAIN 5"/>
    <property type="match status" value="1"/>
</dbReference>
<organism evidence="10 11">
    <name type="scientific">Phtheirospermum japonicum</name>
    <dbReference type="NCBI Taxonomy" id="374723"/>
    <lineage>
        <taxon>Eukaryota</taxon>
        <taxon>Viridiplantae</taxon>
        <taxon>Streptophyta</taxon>
        <taxon>Embryophyta</taxon>
        <taxon>Tracheophyta</taxon>
        <taxon>Spermatophyta</taxon>
        <taxon>Magnoliopsida</taxon>
        <taxon>eudicotyledons</taxon>
        <taxon>Gunneridae</taxon>
        <taxon>Pentapetalae</taxon>
        <taxon>asterids</taxon>
        <taxon>lamiids</taxon>
        <taxon>Lamiales</taxon>
        <taxon>Orobanchaceae</taxon>
        <taxon>Orobanchaceae incertae sedis</taxon>
        <taxon>Phtheirospermum</taxon>
    </lineage>
</organism>
<keyword evidence="5" id="KW-1278">Translocase</keyword>
<gene>
    <name evidence="10" type="ORF">PHJA_002747100</name>
</gene>
<comment type="similarity">
    <text evidence="2">Belongs to the complex I subunit 5 family.</text>
</comment>
<reference evidence="10" key="1">
    <citation type="submission" date="2020-07" db="EMBL/GenBank/DDBJ databases">
        <title>Ethylene signaling mediates host invasion by parasitic plants.</title>
        <authorList>
            <person name="Yoshida S."/>
        </authorList>
    </citation>
    <scope>NUCLEOTIDE SEQUENCE</scope>
    <source>
        <strain evidence="10">Okayama</strain>
    </source>
</reference>
<dbReference type="InterPro" id="IPR003945">
    <property type="entry name" value="NU5C-like"/>
</dbReference>
<dbReference type="OrthoDB" id="1926504at2759"/>
<keyword evidence="8 9" id="KW-0472">Membrane</keyword>
<evidence type="ECO:0000256" key="8">
    <source>
        <dbReference type="ARBA" id="ARBA00023136"/>
    </source>
</evidence>
<comment type="subcellular location">
    <subcellularLocation>
        <location evidence="1">Membrane</location>
        <topology evidence="1">Multi-pass membrane protein</topology>
    </subcellularLocation>
</comment>
<keyword evidence="3" id="KW-0813">Transport</keyword>
<sequence length="75" mass="8748">MIFACGISNYSVSVFHLMNHAFLKALLFLSIRFFARKKLKGEFPQNSICFYEINYGILFTHFKLSICFPPFPMSI</sequence>
<evidence type="ECO:0000313" key="11">
    <source>
        <dbReference type="Proteomes" id="UP000653305"/>
    </source>
</evidence>
<dbReference type="EMBL" id="BMAC01001148">
    <property type="protein sequence ID" value="GFQ06031.1"/>
    <property type="molecule type" value="Genomic_DNA"/>
</dbReference>
<dbReference type="GO" id="GO:0015990">
    <property type="term" value="P:electron transport coupled proton transport"/>
    <property type="evidence" value="ECO:0007669"/>
    <property type="project" value="TreeGrafter"/>
</dbReference>
<keyword evidence="11" id="KW-1185">Reference proteome</keyword>
<evidence type="ECO:0000256" key="7">
    <source>
        <dbReference type="ARBA" id="ARBA00023027"/>
    </source>
</evidence>
<dbReference type="PANTHER" id="PTHR42829:SF2">
    <property type="entry name" value="NADH-UBIQUINONE OXIDOREDUCTASE CHAIN 5"/>
    <property type="match status" value="1"/>
</dbReference>